<feature type="region of interest" description="Disordered" evidence="16">
    <location>
        <begin position="288"/>
        <end position="307"/>
    </location>
</feature>
<reference evidence="17" key="1">
    <citation type="journal article" date="2023" name="Mol. Phylogenet. Evol.">
        <title>Genome-scale phylogeny and comparative genomics of the fungal order Sordariales.</title>
        <authorList>
            <person name="Hensen N."/>
            <person name="Bonometti L."/>
            <person name="Westerberg I."/>
            <person name="Brannstrom I.O."/>
            <person name="Guillou S."/>
            <person name="Cros-Aarteil S."/>
            <person name="Calhoun S."/>
            <person name="Haridas S."/>
            <person name="Kuo A."/>
            <person name="Mondo S."/>
            <person name="Pangilinan J."/>
            <person name="Riley R."/>
            <person name="LaButti K."/>
            <person name="Andreopoulos B."/>
            <person name="Lipzen A."/>
            <person name="Chen C."/>
            <person name="Yan M."/>
            <person name="Daum C."/>
            <person name="Ng V."/>
            <person name="Clum A."/>
            <person name="Steindorff A."/>
            <person name="Ohm R.A."/>
            <person name="Martin F."/>
            <person name="Silar P."/>
            <person name="Natvig D.O."/>
            <person name="Lalanne C."/>
            <person name="Gautier V."/>
            <person name="Ament-Velasquez S.L."/>
            <person name="Kruys A."/>
            <person name="Hutchinson M.I."/>
            <person name="Powell A.J."/>
            <person name="Barry K."/>
            <person name="Miller A.N."/>
            <person name="Grigoriev I.V."/>
            <person name="Debuchy R."/>
            <person name="Gladieux P."/>
            <person name="Hiltunen Thoren M."/>
            <person name="Johannesson H."/>
        </authorList>
    </citation>
    <scope>NUCLEOTIDE SEQUENCE</scope>
    <source>
        <strain evidence="17">CBS 757.83</strain>
    </source>
</reference>
<feature type="region of interest" description="Disordered" evidence="16">
    <location>
        <begin position="579"/>
        <end position="772"/>
    </location>
</feature>
<proteinExistence type="inferred from homology"/>
<keyword evidence="11 15" id="KW-0234">DNA repair</keyword>
<dbReference type="GO" id="GO:0016818">
    <property type="term" value="F:hydrolase activity, acting on acid anhydrides, in phosphorus-containing anhydrides"/>
    <property type="evidence" value="ECO:0007669"/>
    <property type="project" value="InterPro"/>
</dbReference>
<dbReference type="AlphaFoldDB" id="A0AAN6SY07"/>
<feature type="compositionally biased region" description="Basic and acidic residues" evidence="16">
    <location>
        <begin position="648"/>
        <end position="661"/>
    </location>
</feature>
<dbReference type="PANTHER" id="PTHR12318">
    <property type="entry name" value="TESTOSTERONE-REGULATED PROTEIN RP2"/>
    <property type="match status" value="1"/>
</dbReference>
<dbReference type="GO" id="GO:0006310">
    <property type="term" value="P:DNA recombination"/>
    <property type="evidence" value="ECO:0007669"/>
    <property type="project" value="UniProtKB-UniRule"/>
</dbReference>
<evidence type="ECO:0000256" key="3">
    <source>
        <dbReference type="ARBA" id="ARBA00004123"/>
    </source>
</evidence>
<dbReference type="PRINTS" id="PR00929">
    <property type="entry name" value="ATHOOK"/>
</dbReference>
<evidence type="ECO:0000313" key="17">
    <source>
        <dbReference type="EMBL" id="KAK4096974.1"/>
    </source>
</evidence>
<feature type="region of interest" description="Disordered" evidence="16">
    <location>
        <begin position="21"/>
        <end position="48"/>
    </location>
</feature>
<dbReference type="GO" id="GO:0006281">
    <property type="term" value="P:DNA repair"/>
    <property type="evidence" value="ECO:0007669"/>
    <property type="project" value="UniProtKB-UniRule"/>
</dbReference>
<dbReference type="InterPro" id="IPR018574">
    <property type="entry name" value="Structure-sp_endonuc_su_Slx4"/>
</dbReference>
<evidence type="ECO:0000256" key="1">
    <source>
        <dbReference type="ARBA" id="ARBA00001936"/>
    </source>
</evidence>
<evidence type="ECO:0000256" key="9">
    <source>
        <dbReference type="ARBA" id="ARBA00022842"/>
    </source>
</evidence>
<comment type="caution">
    <text evidence="17">The sequence shown here is derived from an EMBL/GenBank/DDBJ whole genome shotgun (WGS) entry which is preliminary data.</text>
</comment>
<comment type="similarity">
    <text evidence="4 15">Belongs to the SLX4 family.</text>
</comment>
<evidence type="ECO:0000256" key="6">
    <source>
        <dbReference type="ARBA" id="ARBA00022723"/>
    </source>
</evidence>
<feature type="compositionally biased region" description="Basic and acidic residues" evidence="16">
    <location>
        <begin position="365"/>
        <end position="378"/>
    </location>
</feature>
<keyword evidence="13 15" id="KW-0539">Nucleus</keyword>
<keyword evidence="12" id="KW-0464">Manganese</keyword>
<evidence type="ECO:0000256" key="14">
    <source>
        <dbReference type="ARBA" id="ARBA00029496"/>
    </source>
</evidence>
<feature type="region of interest" description="Disordered" evidence="16">
    <location>
        <begin position="424"/>
        <end position="448"/>
    </location>
</feature>
<keyword evidence="5 15" id="KW-0597">Phosphoprotein</keyword>
<dbReference type="Proteomes" id="UP001305647">
    <property type="component" value="Unassembled WGS sequence"/>
</dbReference>
<organism evidence="17 18">
    <name type="scientific">Parathielavia hyrcaniae</name>
    <dbReference type="NCBI Taxonomy" id="113614"/>
    <lineage>
        <taxon>Eukaryota</taxon>
        <taxon>Fungi</taxon>
        <taxon>Dikarya</taxon>
        <taxon>Ascomycota</taxon>
        <taxon>Pezizomycotina</taxon>
        <taxon>Sordariomycetes</taxon>
        <taxon>Sordariomycetidae</taxon>
        <taxon>Sordariales</taxon>
        <taxon>Chaetomiaceae</taxon>
        <taxon>Parathielavia</taxon>
    </lineage>
</organism>
<evidence type="ECO:0000256" key="5">
    <source>
        <dbReference type="ARBA" id="ARBA00022553"/>
    </source>
</evidence>
<keyword evidence="18" id="KW-1185">Reference proteome</keyword>
<keyword evidence="8" id="KW-0378">Hydrolase</keyword>
<comment type="PTM">
    <text evidence="15">Phosphorylated in response to DNA damage.</text>
</comment>
<evidence type="ECO:0000256" key="7">
    <source>
        <dbReference type="ARBA" id="ARBA00022763"/>
    </source>
</evidence>
<dbReference type="HAMAP" id="MF_03110">
    <property type="entry name" value="Endonuc_su_Slx4"/>
    <property type="match status" value="1"/>
</dbReference>
<dbReference type="GO" id="GO:0003677">
    <property type="term" value="F:DNA binding"/>
    <property type="evidence" value="ECO:0007669"/>
    <property type="project" value="InterPro"/>
</dbReference>
<dbReference type="Pfam" id="PF09494">
    <property type="entry name" value="Slx4"/>
    <property type="match status" value="1"/>
</dbReference>
<keyword evidence="9" id="KW-0460">Magnesium</keyword>
<evidence type="ECO:0000256" key="10">
    <source>
        <dbReference type="ARBA" id="ARBA00023172"/>
    </source>
</evidence>
<keyword evidence="10 15" id="KW-0233">DNA recombination</keyword>
<evidence type="ECO:0000256" key="11">
    <source>
        <dbReference type="ARBA" id="ARBA00023204"/>
    </source>
</evidence>
<dbReference type="GO" id="GO:0006260">
    <property type="term" value="P:DNA replication"/>
    <property type="evidence" value="ECO:0007669"/>
    <property type="project" value="InterPro"/>
</dbReference>
<dbReference type="EMBL" id="MU863689">
    <property type="protein sequence ID" value="KAK4096974.1"/>
    <property type="molecule type" value="Genomic_DNA"/>
</dbReference>
<dbReference type="InterPro" id="IPR039121">
    <property type="entry name" value="NUDT19"/>
</dbReference>
<dbReference type="PANTHER" id="PTHR12318:SF0">
    <property type="entry name" value="ACYL-COENZYME A DIPHOSPHATASE NUDT19"/>
    <property type="match status" value="1"/>
</dbReference>
<evidence type="ECO:0000256" key="12">
    <source>
        <dbReference type="ARBA" id="ARBA00023211"/>
    </source>
</evidence>
<evidence type="ECO:0000256" key="16">
    <source>
        <dbReference type="SAM" id="MobiDB-lite"/>
    </source>
</evidence>
<keyword evidence="6" id="KW-0479">Metal-binding</keyword>
<feature type="compositionally biased region" description="Polar residues" evidence="16">
    <location>
        <begin position="434"/>
        <end position="444"/>
    </location>
</feature>
<comment type="cofactor">
    <cofactor evidence="2">
        <name>Mg(2+)</name>
        <dbReference type="ChEBI" id="CHEBI:18420"/>
    </cofactor>
</comment>
<evidence type="ECO:0000256" key="4">
    <source>
        <dbReference type="ARBA" id="ARBA00006661"/>
    </source>
</evidence>
<evidence type="ECO:0000256" key="15">
    <source>
        <dbReference type="HAMAP-Rule" id="MF_03110"/>
    </source>
</evidence>
<dbReference type="GO" id="GO:0005739">
    <property type="term" value="C:mitochondrion"/>
    <property type="evidence" value="ECO:0007669"/>
    <property type="project" value="TreeGrafter"/>
</dbReference>
<feature type="compositionally biased region" description="Polar residues" evidence="16">
    <location>
        <begin position="514"/>
        <end position="538"/>
    </location>
</feature>
<feature type="region of interest" description="Disordered" evidence="16">
    <location>
        <begin position="343"/>
        <end position="378"/>
    </location>
</feature>
<reference evidence="17" key="2">
    <citation type="submission" date="2023-05" db="EMBL/GenBank/DDBJ databases">
        <authorList>
            <consortium name="Lawrence Berkeley National Laboratory"/>
            <person name="Steindorff A."/>
            <person name="Hensen N."/>
            <person name="Bonometti L."/>
            <person name="Westerberg I."/>
            <person name="Brannstrom I.O."/>
            <person name="Guillou S."/>
            <person name="Cros-Aarteil S."/>
            <person name="Calhoun S."/>
            <person name="Haridas S."/>
            <person name="Kuo A."/>
            <person name="Mondo S."/>
            <person name="Pangilinan J."/>
            <person name="Riley R."/>
            <person name="Labutti K."/>
            <person name="Andreopoulos B."/>
            <person name="Lipzen A."/>
            <person name="Chen C."/>
            <person name="Yanf M."/>
            <person name="Daum C."/>
            <person name="Ng V."/>
            <person name="Clum A."/>
            <person name="Ohm R."/>
            <person name="Martin F."/>
            <person name="Silar P."/>
            <person name="Natvig D."/>
            <person name="Lalanne C."/>
            <person name="Gautier V."/>
            <person name="Ament-Velasquez S.L."/>
            <person name="Kruys A."/>
            <person name="Hutchinson M.I."/>
            <person name="Powell A.J."/>
            <person name="Barry K."/>
            <person name="Miller A.N."/>
            <person name="Grigoriev I.V."/>
            <person name="Debuchy R."/>
            <person name="Gladieux P."/>
            <person name="Thoren M.H."/>
            <person name="Johannesson H."/>
        </authorList>
    </citation>
    <scope>NUCLEOTIDE SEQUENCE</scope>
    <source>
        <strain evidence="17">CBS 757.83</strain>
    </source>
</reference>
<name>A0AAN6SY07_9PEZI</name>
<feature type="compositionally biased region" description="Low complexity" evidence="16">
    <location>
        <begin position="587"/>
        <end position="606"/>
    </location>
</feature>
<feature type="region of interest" description="Disordered" evidence="16">
    <location>
        <begin position="81"/>
        <end position="201"/>
    </location>
</feature>
<feature type="region of interest" description="Disordered" evidence="16">
    <location>
        <begin position="491"/>
        <end position="538"/>
    </location>
</feature>
<evidence type="ECO:0000256" key="8">
    <source>
        <dbReference type="ARBA" id="ARBA00022801"/>
    </source>
</evidence>
<evidence type="ECO:0000313" key="18">
    <source>
        <dbReference type="Proteomes" id="UP001305647"/>
    </source>
</evidence>
<evidence type="ECO:0000256" key="13">
    <source>
        <dbReference type="ARBA" id="ARBA00023242"/>
    </source>
</evidence>
<keyword evidence="7 15" id="KW-0227">DNA damage</keyword>
<accession>A0AAN6SY07</accession>
<comment type="function">
    <text evidence="15">Regulatory subunit of the SLX1-SLX4 structure-specific endonuclease that resolves DNA secondary structures generated during DNA repair and recombination. Has endonuclease activity towards branched DNA substrates, introducing single-strand cuts in duplex DNA close to junctions with ss-DNA.</text>
</comment>
<comment type="cofactor">
    <cofactor evidence="1">
        <name>Mn(2+)</name>
        <dbReference type="ChEBI" id="CHEBI:29035"/>
    </cofactor>
</comment>
<sequence length="1259" mass="136099">MSHREPVVVISSSPDFPSICELIPKPTKKPPLRSGSNAAPDPEGAPSAFTTASALWRPKANDNATSDTLLDQTDLLSSELTADSLDNRPGRTQGQKLAAGTIAGKRKTQKCRLEDDTGGTLTANTTADAPAKKVSRKPRPTKDGAMAQTTKPQGEVTKLATNDTETKKKKAETVSRHFPHKASASRGPRQPAANPTNDEPVNLEPAIMRRMDWTPPRETVPAPRLAVSPTTQELASSTGQADGVVFKHLHDTYSRNAGADLGVNHASHLAAADILGKRKLIEMVASAGKQRSLEPSPTKPKAVKKKPRTITELATAAYRLPVVEDVSADDPKPDPLLGYLETANGEAEPAGRPARTKGKVMRRPAKPEMKQTGKRDQAPKHLLLSPASAIRQVAKQDFVFGTASQLATEDDPDLLRALDEAMKASNRPDGDSFASPNPRKSNLTIRKRQGPRLWAAGARYDDSDFVDAAVLDLTRSSPIARALAHTQYAQNAACGDQDPQTPTNDAYFEPPPSNQEQHQLLLSQSGSPHQEQPQLPPQSNFELYTDARLAKEVASYGFKAVKKREVMVALLSRCCESKNNNTLGGNTASANISTTTAAETAASPSRRTGRPSKDPVPSTSGAATQPPPTIPGRNKCVSASIPGSAPLCEKRPCGRPRKDATRAAASPSHGRKQSHSASVSDSGGEGAPHVQKRPRGRPKKDPVASPPARSTAKARSSPRVSRTAAKLLASAPATPRRRKTPGKSTIEIPDSDTDDPFAPTPASSASIQDDVFSSPPAMDLSVTEDTELSLMASPTSQQVSLFRYITDAVVSALPTKDPENPSWHEKMLMYDPIVLEDLTAWLNSGQLDRVGYDGEVAPVDVKKWCESKSVWSFLFPSTVYPRGTSPQTHGRTTLELNASHCKPFPSAKLTSHVKQMVPVFRITSTSFASAHVFPGGNVSSFHDGPLPPPDTRAFHEDGPAYRLAAIRETFEESGILLARKSGGDRDEGRFHIPDDVREAGRKLIHQNQIRFTEWLQSQGGEPDVENLIPFTRWITPYGPPRRFTTQMYLYMLPLSSSAAGPSNPHPLPSGNQQLASTTNVIPTPTPDGGLEHTAATLDNARTWLARAGAGDIILFPPQSYLLYLVSGFLAPLALGMQQETDALSLRHFYQAQRDALLRFLRSIPTSQLQVMDKARTGAIPWSEKVMSPAVLFKRKGDGRLVLGLDKPGPELKGSGRGGDWERVVLVGFRSEGPRDVEVREREEVLREEREGGALEEAKL</sequence>
<feature type="compositionally biased region" description="Basic residues" evidence="16">
    <location>
        <begin position="354"/>
        <end position="364"/>
    </location>
</feature>
<dbReference type="InterPro" id="IPR027784">
    <property type="entry name" value="Slx4_ascomycetes"/>
</dbReference>
<comment type="subcellular location">
    <subcellularLocation>
        <location evidence="3 15">Nucleus</location>
    </subcellularLocation>
</comment>
<gene>
    <name evidence="15" type="primary">SLX4</name>
    <name evidence="17" type="ORF">N658DRAFT_434995</name>
</gene>
<feature type="region of interest" description="Disordered" evidence="16">
    <location>
        <begin position="1240"/>
        <end position="1259"/>
    </location>
</feature>
<dbReference type="GO" id="GO:0017108">
    <property type="term" value="F:5'-flap endonuclease activity"/>
    <property type="evidence" value="ECO:0007669"/>
    <property type="project" value="InterPro"/>
</dbReference>
<comment type="subunit">
    <text evidence="15">Forms a heterodimer with SLX1.</text>
</comment>
<evidence type="ECO:0000256" key="2">
    <source>
        <dbReference type="ARBA" id="ARBA00001946"/>
    </source>
</evidence>
<dbReference type="GO" id="GO:0033557">
    <property type="term" value="C:Slx1-Slx4 complex"/>
    <property type="evidence" value="ECO:0007669"/>
    <property type="project" value="UniProtKB-UniRule"/>
</dbReference>
<dbReference type="SMART" id="SM00384">
    <property type="entry name" value="AT_hook"/>
    <property type="match status" value="3"/>
</dbReference>
<dbReference type="GO" id="GO:0046872">
    <property type="term" value="F:metal ion binding"/>
    <property type="evidence" value="ECO:0007669"/>
    <property type="project" value="UniProtKB-KW"/>
</dbReference>
<protein>
    <recommendedName>
        <fullName evidence="14 15">Structure-specific endonuclease subunit SLX4</fullName>
    </recommendedName>
</protein>
<dbReference type="InterPro" id="IPR017956">
    <property type="entry name" value="AT_hook_DNA-bd_motif"/>
</dbReference>
<dbReference type="Gene3D" id="3.90.79.10">
    <property type="entry name" value="Nucleoside Triphosphate Pyrophosphohydrolase"/>
    <property type="match status" value="1"/>
</dbReference>